<dbReference type="PRINTS" id="PR00083">
    <property type="entry name" value="HOLDHDRGNASE"/>
</dbReference>
<name>A0A1V6N2J3_METAZ</name>
<dbReference type="Pfam" id="PF00815">
    <property type="entry name" value="Histidinol_dh"/>
    <property type="match status" value="1"/>
</dbReference>
<evidence type="ECO:0000256" key="8">
    <source>
        <dbReference type="ARBA" id="ARBA00023002"/>
    </source>
</evidence>
<evidence type="ECO:0000256" key="9">
    <source>
        <dbReference type="ARBA" id="ARBA00023102"/>
    </source>
</evidence>
<feature type="binding site" evidence="11 15">
    <location>
        <position position="256"/>
    </location>
    <ligand>
        <name>substrate</name>
    </ligand>
</feature>
<feature type="binding site" evidence="11 15">
    <location>
        <position position="361"/>
    </location>
    <ligand>
        <name>substrate</name>
    </ligand>
</feature>
<feature type="active site" description="Proton acceptor" evidence="11 13">
    <location>
        <position position="325"/>
    </location>
</feature>
<dbReference type="UniPathway" id="UPA00031">
    <property type="reaction ID" value="UER00014"/>
</dbReference>
<dbReference type="GO" id="GO:0004399">
    <property type="term" value="F:histidinol dehydrogenase activity"/>
    <property type="evidence" value="ECO:0007669"/>
    <property type="project" value="UniProtKB-UniRule"/>
</dbReference>
<dbReference type="PANTHER" id="PTHR21256:SF2">
    <property type="entry name" value="HISTIDINE BIOSYNTHESIS TRIFUNCTIONAL PROTEIN"/>
    <property type="match status" value="1"/>
</dbReference>
<evidence type="ECO:0000256" key="2">
    <source>
        <dbReference type="ARBA" id="ARBA00004940"/>
    </source>
</evidence>
<evidence type="ECO:0000256" key="12">
    <source>
        <dbReference type="PIRNR" id="PIRNR000099"/>
    </source>
</evidence>
<dbReference type="InterPro" id="IPR001692">
    <property type="entry name" value="Histidinol_DH_CS"/>
</dbReference>
<dbReference type="Proteomes" id="UP000191661">
    <property type="component" value="Unassembled WGS sequence"/>
</dbReference>
<feature type="binding site" evidence="11 16">
    <location>
        <position position="259"/>
    </location>
    <ligand>
        <name>Zn(2+)</name>
        <dbReference type="ChEBI" id="CHEBI:29105"/>
    </ligand>
</feature>
<dbReference type="OrthoDB" id="36308at2157"/>
<feature type="binding site" evidence="11 15">
    <location>
        <position position="259"/>
    </location>
    <ligand>
        <name>substrate</name>
    </ligand>
</feature>
<keyword evidence="8 11" id="KW-0560">Oxidoreductase</keyword>
<dbReference type="HAMAP" id="MF_01024">
    <property type="entry name" value="HisD"/>
    <property type="match status" value="1"/>
</dbReference>
<dbReference type="AlphaFoldDB" id="A0A1V6N2J3"/>
<feature type="binding site" evidence="11 16">
    <location>
        <position position="256"/>
    </location>
    <ligand>
        <name>Zn(2+)</name>
        <dbReference type="ChEBI" id="CHEBI:29105"/>
    </ligand>
</feature>
<dbReference type="PROSITE" id="PS00611">
    <property type="entry name" value="HISOL_DEHYDROGENASE"/>
    <property type="match status" value="1"/>
</dbReference>
<dbReference type="InterPro" id="IPR016161">
    <property type="entry name" value="Ald_DH/histidinol_DH"/>
</dbReference>
<dbReference type="Gene3D" id="1.20.5.1300">
    <property type="match status" value="1"/>
</dbReference>
<dbReference type="GO" id="GO:0051287">
    <property type="term" value="F:NAD binding"/>
    <property type="evidence" value="ECO:0007669"/>
    <property type="project" value="InterPro"/>
</dbReference>
<comment type="function">
    <text evidence="1 11 12">Catalyzes the sequential NAD-dependent oxidations of L-histidinol to L-histidinaldehyde and then to L-histidine.</text>
</comment>
<dbReference type="SUPFAM" id="SSF53720">
    <property type="entry name" value="ALDH-like"/>
    <property type="match status" value="1"/>
</dbReference>
<evidence type="ECO:0000256" key="6">
    <source>
        <dbReference type="ARBA" id="ARBA00022723"/>
    </source>
</evidence>
<dbReference type="EC" id="1.1.1.23" evidence="4 11"/>
<comment type="catalytic activity">
    <reaction evidence="10 11 12">
        <text>L-histidinol + 2 NAD(+) + H2O = L-histidine + 2 NADH + 3 H(+)</text>
        <dbReference type="Rhea" id="RHEA:20641"/>
        <dbReference type="ChEBI" id="CHEBI:15377"/>
        <dbReference type="ChEBI" id="CHEBI:15378"/>
        <dbReference type="ChEBI" id="CHEBI:57540"/>
        <dbReference type="ChEBI" id="CHEBI:57595"/>
        <dbReference type="ChEBI" id="CHEBI:57699"/>
        <dbReference type="ChEBI" id="CHEBI:57945"/>
        <dbReference type="EC" id="1.1.1.23"/>
    </reaction>
</comment>
<evidence type="ECO:0000256" key="5">
    <source>
        <dbReference type="ARBA" id="ARBA00016531"/>
    </source>
</evidence>
<evidence type="ECO:0000256" key="14">
    <source>
        <dbReference type="PIRSR" id="PIRSR000099-2"/>
    </source>
</evidence>
<dbReference type="GO" id="GO:0005737">
    <property type="term" value="C:cytoplasm"/>
    <property type="evidence" value="ECO:0007669"/>
    <property type="project" value="TreeGrafter"/>
</dbReference>
<feature type="binding site" evidence="11 15">
    <location>
        <position position="420"/>
    </location>
    <ligand>
        <name>substrate</name>
    </ligand>
</feature>
<evidence type="ECO:0000256" key="16">
    <source>
        <dbReference type="PIRSR" id="PIRSR000099-4"/>
    </source>
</evidence>
<feature type="binding site" evidence="11 16">
    <location>
        <position position="420"/>
    </location>
    <ligand>
        <name>Zn(2+)</name>
        <dbReference type="ChEBI" id="CHEBI:29105"/>
    </ligand>
</feature>
<sequence length="431" mass="47725">MEISYYDKENLSKLTEKSQEDIEDILPTVSEILKNVKNSKDLSLIEYTKKFDNVEIESFKVSNDEIKESYLKLKESNPDLLNSLEEASENIEKFHKKQIPQEWEIELRKGINAGQIIRPINKVGCYIPGGRAAYPSTILMTVIPAKIAGVERIICCSPPQENGKIMDAILVAADIAGADEIYKVGGAQAIAAMAYGTESIPQVEKIVGPGNIFVTAAKKLVYGNVDIEFPAGPSEVLIIADKTADPEYIAYDILSQAEHDPNASCYLVTDNLDLAKKTKKEIELKTKEAKRKEVIEESLKKFGKIIVTKSIEEAIDISNEYAPEHLIIMTKDNETDEKILKKIKNAGSIFLGKYSPVAAGDYGSGTNHVLPTDRGARMYSGLSTESFLKKPTVQTITKEGLKSLENIVVPIAEYEGFYAHADSIKVRLDKK</sequence>
<comment type="cofactor">
    <cofactor evidence="11 16">
        <name>Zn(2+)</name>
        <dbReference type="ChEBI" id="CHEBI:29105"/>
    </cofactor>
    <text evidence="11 16">Binds 1 zinc ion per subunit.</text>
</comment>
<keyword evidence="7 11" id="KW-0862">Zinc</keyword>
<dbReference type="NCBIfam" id="TIGR00069">
    <property type="entry name" value="hisD"/>
    <property type="match status" value="1"/>
</dbReference>
<keyword evidence="11 12" id="KW-0028">Amino-acid biosynthesis</keyword>
<keyword evidence="9 11" id="KW-0368">Histidine biosynthesis</keyword>
<evidence type="ECO:0000256" key="1">
    <source>
        <dbReference type="ARBA" id="ARBA00003850"/>
    </source>
</evidence>
<keyword evidence="11 12" id="KW-0520">NAD</keyword>
<comment type="caution">
    <text evidence="18">The sequence shown here is derived from an EMBL/GenBank/DDBJ whole genome shotgun (WGS) entry which is preliminary data.</text>
</comment>
<reference evidence="18 19" key="1">
    <citation type="submission" date="2014-12" db="EMBL/GenBank/DDBJ databases">
        <title>Genome sequence of Methanobrevibacter arboriphilicus DH1, DSM1125.</title>
        <authorList>
            <person name="Poehlein A."/>
            <person name="Thauer R.K."/>
            <person name="Seedorf H."/>
            <person name="Daniel R."/>
        </authorList>
    </citation>
    <scope>NUCLEOTIDE SEQUENCE [LARGE SCALE GENOMIC DNA]</scope>
    <source>
        <strain evidence="18 19">DH1</strain>
    </source>
</reference>
<evidence type="ECO:0000256" key="10">
    <source>
        <dbReference type="ARBA" id="ARBA00049489"/>
    </source>
</evidence>
<dbReference type="RefSeq" id="WP_080460001.1">
    <property type="nucleotide sequence ID" value="NZ_JXMW01000006.1"/>
</dbReference>
<evidence type="ECO:0000256" key="13">
    <source>
        <dbReference type="PIRSR" id="PIRSR000099-1"/>
    </source>
</evidence>
<dbReference type="PIRSF" id="PIRSF000099">
    <property type="entry name" value="Histidinol_dh"/>
    <property type="match status" value="1"/>
</dbReference>
<organism evidence="18 19">
    <name type="scientific">Methanobrevibacter arboriphilus JCM 13429 = DSM 1125</name>
    <dbReference type="NCBI Taxonomy" id="1300164"/>
    <lineage>
        <taxon>Archaea</taxon>
        <taxon>Methanobacteriati</taxon>
        <taxon>Methanobacteriota</taxon>
        <taxon>Methanomada group</taxon>
        <taxon>Methanobacteria</taxon>
        <taxon>Methanobacteriales</taxon>
        <taxon>Methanobacteriaceae</taxon>
        <taxon>Methanobrevibacter</taxon>
    </lineage>
</organism>
<feature type="binding site" evidence="11 14">
    <location>
        <position position="126"/>
    </location>
    <ligand>
        <name>NAD(+)</name>
        <dbReference type="ChEBI" id="CHEBI:57540"/>
    </ligand>
</feature>
<dbReference type="Gene3D" id="3.40.50.1980">
    <property type="entry name" value="Nitrogenase molybdenum iron protein domain"/>
    <property type="match status" value="2"/>
</dbReference>
<evidence type="ECO:0000256" key="17">
    <source>
        <dbReference type="RuleBase" id="RU004175"/>
    </source>
</evidence>
<protein>
    <recommendedName>
        <fullName evidence="5 11">Histidinol dehydrogenase</fullName>
        <shortName evidence="11 12">HDH</shortName>
        <ecNumber evidence="4 11">1.1.1.23</ecNumber>
    </recommendedName>
</protein>
<evidence type="ECO:0000256" key="15">
    <source>
        <dbReference type="PIRSR" id="PIRSR000099-3"/>
    </source>
</evidence>
<keyword evidence="6 11" id="KW-0479">Metal-binding</keyword>
<dbReference type="InterPro" id="IPR012131">
    <property type="entry name" value="Hstdl_DH"/>
</dbReference>
<dbReference type="CDD" id="cd06572">
    <property type="entry name" value="Histidinol_dh"/>
    <property type="match status" value="1"/>
</dbReference>
<feature type="binding site" evidence="11 15">
    <location>
        <position position="325"/>
    </location>
    <ligand>
        <name>substrate</name>
    </ligand>
</feature>
<evidence type="ECO:0000256" key="4">
    <source>
        <dbReference type="ARBA" id="ARBA00012965"/>
    </source>
</evidence>
<dbReference type="GO" id="GO:0000105">
    <property type="term" value="P:L-histidine biosynthetic process"/>
    <property type="evidence" value="ECO:0007669"/>
    <property type="project" value="UniProtKB-UniRule"/>
</dbReference>
<dbReference type="FunFam" id="3.40.50.1980:FF:000001">
    <property type="entry name" value="Histidinol dehydrogenase"/>
    <property type="match status" value="1"/>
</dbReference>
<dbReference type="PANTHER" id="PTHR21256">
    <property type="entry name" value="HISTIDINOL DEHYDROGENASE HDH"/>
    <property type="match status" value="1"/>
</dbReference>
<dbReference type="GO" id="GO:0008270">
    <property type="term" value="F:zinc ion binding"/>
    <property type="evidence" value="ECO:0007669"/>
    <property type="project" value="UniProtKB-UniRule"/>
</dbReference>
<dbReference type="InterPro" id="IPR022695">
    <property type="entry name" value="Histidinol_DH_monofunct"/>
</dbReference>
<dbReference type="EMBL" id="JXMW01000006">
    <property type="protein sequence ID" value="OQD58940.1"/>
    <property type="molecule type" value="Genomic_DNA"/>
</dbReference>
<evidence type="ECO:0000313" key="19">
    <source>
        <dbReference type="Proteomes" id="UP000191661"/>
    </source>
</evidence>
<evidence type="ECO:0000256" key="7">
    <source>
        <dbReference type="ARBA" id="ARBA00022833"/>
    </source>
</evidence>
<evidence type="ECO:0000256" key="3">
    <source>
        <dbReference type="ARBA" id="ARBA00010178"/>
    </source>
</evidence>
<feature type="binding site" evidence="11 15">
    <location>
        <position position="234"/>
    </location>
    <ligand>
        <name>substrate</name>
    </ligand>
</feature>
<feature type="binding site" evidence="11 15">
    <location>
        <position position="415"/>
    </location>
    <ligand>
        <name>substrate</name>
    </ligand>
</feature>
<feature type="binding site" evidence="11 16">
    <location>
        <position position="361"/>
    </location>
    <ligand>
        <name>Zn(2+)</name>
        <dbReference type="ChEBI" id="CHEBI:29105"/>
    </ligand>
</feature>
<keyword evidence="19" id="KW-1185">Reference proteome</keyword>
<feature type="active site" description="Proton acceptor" evidence="11 13">
    <location>
        <position position="324"/>
    </location>
</feature>
<feature type="binding site" evidence="11 14">
    <location>
        <position position="211"/>
    </location>
    <ligand>
        <name>NAD(+)</name>
        <dbReference type="ChEBI" id="CHEBI:57540"/>
    </ligand>
</feature>
<accession>A0A1V6N2J3</accession>
<comment type="similarity">
    <text evidence="3 11 12 17">Belongs to the histidinol dehydrogenase family.</text>
</comment>
<dbReference type="FunFam" id="3.40.50.1980:FF:000026">
    <property type="entry name" value="Histidinol dehydrogenase"/>
    <property type="match status" value="1"/>
</dbReference>
<feature type="binding site" evidence="11 14">
    <location>
        <position position="188"/>
    </location>
    <ligand>
        <name>NAD(+)</name>
        <dbReference type="ChEBI" id="CHEBI:57540"/>
    </ligand>
</feature>
<proteinExistence type="inferred from homology"/>
<comment type="pathway">
    <text evidence="2 11 12">Amino-acid biosynthesis; L-histidine biosynthesis; L-histidine from 5-phospho-alpha-D-ribose 1-diphosphate: step 9/9.</text>
</comment>
<evidence type="ECO:0000256" key="11">
    <source>
        <dbReference type="HAMAP-Rule" id="MF_01024"/>
    </source>
</evidence>
<evidence type="ECO:0000313" key="18">
    <source>
        <dbReference type="EMBL" id="OQD58940.1"/>
    </source>
</evidence>
<gene>
    <name evidence="11 18" type="primary">hisD</name>
    <name evidence="18" type="ORF">MBBAR_6c00500</name>
</gene>